<dbReference type="AlphaFoldDB" id="A0AAV4GZ60"/>
<evidence type="ECO:0000313" key="3">
    <source>
        <dbReference type="Proteomes" id="UP000762676"/>
    </source>
</evidence>
<evidence type="ECO:0000256" key="1">
    <source>
        <dbReference type="SAM" id="Phobius"/>
    </source>
</evidence>
<organism evidence="2 3">
    <name type="scientific">Elysia marginata</name>
    <dbReference type="NCBI Taxonomy" id="1093978"/>
    <lineage>
        <taxon>Eukaryota</taxon>
        <taxon>Metazoa</taxon>
        <taxon>Spiralia</taxon>
        <taxon>Lophotrochozoa</taxon>
        <taxon>Mollusca</taxon>
        <taxon>Gastropoda</taxon>
        <taxon>Heterobranchia</taxon>
        <taxon>Euthyneura</taxon>
        <taxon>Panpulmonata</taxon>
        <taxon>Sacoglossa</taxon>
        <taxon>Placobranchoidea</taxon>
        <taxon>Plakobranchidae</taxon>
        <taxon>Elysia</taxon>
    </lineage>
</organism>
<reference evidence="2 3" key="1">
    <citation type="journal article" date="2021" name="Elife">
        <title>Chloroplast acquisition without the gene transfer in kleptoplastic sea slugs, Plakobranchus ocellatus.</title>
        <authorList>
            <person name="Maeda T."/>
            <person name="Takahashi S."/>
            <person name="Yoshida T."/>
            <person name="Shimamura S."/>
            <person name="Takaki Y."/>
            <person name="Nagai Y."/>
            <person name="Toyoda A."/>
            <person name="Suzuki Y."/>
            <person name="Arimoto A."/>
            <person name="Ishii H."/>
            <person name="Satoh N."/>
            <person name="Nishiyama T."/>
            <person name="Hasebe M."/>
            <person name="Maruyama T."/>
            <person name="Minagawa J."/>
            <person name="Obokata J."/>
            <person name="Shigenobu S."/>
        </authorList>
    </citation>
    <scope>NUCLEOTIDE SEQUENCE [LARGE SCALE GENOMIC DNA]</scope>
</reference>
<keyword evidence="3" id="KW-1185">Reference proteome</keyword>
<dbReference type="Proteomes" id="UP000762676">
    <property type="component" value="Unassembled WGS sequence"/>
</dbReference>
<comment type="caution">
    <text evidence="2">The sequence shown here is derived from an EMBL/GenBank/DDBJ whole genome shotgun (WGS) entry which is preliminary data.</text>
</comment>
<keyword evidence="1" id="KW-1133">Transmembrane helix</keyword>
<evidence type="ECO:0008006" key="4">
    <source>
        <dbReference type="Google" id="ProtNLM"/>
    </source>
</evidence>
<sequence>MYFITVSRHKTPYATTSQEYRHGLLDVYDKGEGCTLQILIVIILSAVASTSEKSGICENSCGDYYQWRQRSNSSTAAVVVAVVIVEVVVVQFYNSTISSLFSQYKVQLVHSSPVVVVIVVVVVAVVVAAATATKKTSRKINENNAFERGKIVNG</sequence>
<keyword evidence="1" id="KW-0812">Transmembrane</keyword>
<gene>
    <name evidence="2" type="ORF">ElyMa_004291700</name>
</gene>
<dbReference type="EMBL" id="BMAT01008641">
    <property type="protein sequence ID" value="GFR89925.1"/>
    <property type="molecule type" value="Genomic_DNA"/>
</dbReference>
<accession>A0AAV4GZ60</accession>
<feature type="transmembrane region" description="Helical" evidence="1">
    <location>
        <begin position="75"/>
        <end position="93"/>
    </location>
</feature>
<keyword evidence="1" id="KW-0472">Membrane</keyword>
<protein>
    <recommendedName>
        <fullName evidence="4">Transmembrane protein</fullName>
    </recommendedName>
</protein>
<feature type="transmembrane region" description="Helical" evidence="1">
    <location>
        <begin position="113"/>
        <end position="132"/>
    </location>
</feature>
<name>A0AAV4GZ60_9GAST</name>
<evidence type="ECO:0000313" key="2">
    <source>
        <dbReference type="EMBL" id="GFR89925.1"/>
    </source>
</evidence>
<proteinExistence type="predicted"/>